<keyword evidence="3" id="KW-1185">Reference proteome</keyword>
<comment type="caution">
    <text evidence="2">The sequence shown here is derived from an EMBL/GenBank/DDBJ whole genome shotgun (WGS) entry which is preliminary data.</text>
</comment>
<proteinExistence type="predicted"/>
<feature type="region of interest" description="Disordered" evidence="1">
    <location>
        <begin position="1"/>
        <end position="27"/>
    </location>
</feature>
<dbReference type="Proteomes" id="UP001279734">
    <property type="component" value="Unassembled WGS sequence"/>
</dbReference>
<reference evidence="2" key="1">
    <citation type="submission" date="2023-05" db="EMBL/GenBank/DDBJ databases">
        <title>Nepenthes gracilis genome sequencing.</title>
        <authorList>
            <person name="Fukushima K."/>
        </authorList>
    </citation>
    <scope>NUCLEOTIDE SEQUENCE</scope>
    <source>
        <strain evidence="2">SING2019-196</strain>
    </source>
</reference>
<organism evidence="2 3">
    <name type="scientific">Nepenthes gracilis</name>
    <name type="common">Slender pitcher plant</name>
    <dbReference type="NCBI Taxonomy" id="150966"/>
    <lineage>
        <taxon>Eukaryota</taxon>
        <taxon>Viridiplantae</taxon>
        <taxon>Streptophyta</taxon>
        <taxon>Embryophyta</taxon>
        <taxon>Tracheophyta</taxon>
        <taxon>Spermatophyta</taxon>
        <taxon>Magnoliopsida</taxon>
        <taxon>eudicotyledons</taxon>
        <taxon>Gunneridae</taxon>
        <taxon>Pentapetalae</taxon>
        <taxon>Caryophyllales</taxon>
        <taxon>Nepenthaceae</taxon>
        <taxon>Nepenthes</taxon>
    </lineage>
</organism>
<name>A0AAD3TLN8_NEPGR</name>
<sequence length="110" mass="12243">MSFLNFPDNSIGPGLRRGQTAQRRQADTENPVYCLPLRWRSIRGRWWNSFDGRWTSVMGAQAPVVGRRCSRNRDGGRGRSRGSVSGTLISLVTSKYAVGGASSALDWRLQ</sequence>
<protein>
    <submittedName>
        <fullName evidence="2">Uncharacterized protein</fullName>
    </submittedName>
</protein>
<evidence type="ECO:0000313" key="2">
    <source>
        <dbReference type="EMBL" id="GMH32163.1"/>
    </source>
</evidence>
<gene>
    <name evidence="2" type="ORF">Nepgr_034007</name>
</gene>
<evidence type="ECO:0000313" key="3">
    <source>
        <dbReference type="Proteomes" id="UP001279734"/>
    </source>
</evidence>
<evidence type="ECO:0000256" key="1">
    <source>
        <dbReference type="SAM" id="MobiDB-lite"/>
    </source>
</evidence>
<dbReference type="AlphaFoldDB" id="A0AAD3TLN8"/>
<accession>A0AAD3TLN8</accession>
<dbReference type="EMBL" id="BSYO01000158">
    <property type="protein sequence ID" value="GMH32163.1"/>
    <property type="molecule type" value="Genomic_DNA"/>
</dbReference>